<evidence type="ECO:0000313" key="2">
    <source>
        <dbReference type="EMBL" id="KGO60568.1"/>
    </source>
</evidence>
<dbReference type="VEuPathDB" id="FungiDB:PEXP_036800"/>
<dbReference type="OrthoDB" id="4363403at2759"/>
<evidence type="ECO:0000313" key="3">
    <source>
        <dbReference type="Proteomes" id="UP000030143"/>
    </source>
</evidence>
<sequence length="152" mass="16088">MTSPVKGDGKLSELKAADARLLIYGALCCDGKIDFEKLASFAGIKKTSASTNYWRAKNNLQQILGLSAASPTQAIDPKNDDAKNEDVDDADTGSPKKTAARAKRGTAKDASTKKEPAKRRKTVSKTTSQVVDSAQAEDASDIAPADTVDQTK</sequence>
<accession>A0A0A2K0Z7</accession>
<protein>
    <submittedName>
        <fullName evidence="2">Uncharacterized protein</fullName>
    </submittedName>
</protein>
<feature type="region of interest" description="Disordered" evidence="1">
    <location>
        <begin position="71"/>
        <end position="152"/>
    </location>
</feature>
<dbReference type="PhylomeDB" id="A0A0A2K0Z7"/>
<proteinExistence type="predicted"/>
<gene>
    <name evidence="2" type="ORF">PEX2_087500</name>
</gene>
<dbReference type="EMBL" id="JQFZ01000070">
    <property type="protein sequence ID" value="KGO60568.1"/>
    <property type="molecule type" value="Genomic_DNA"/>
</dbReference>
<keyword evidence="3" id="KW-1185">Reference proteome</keyword>
<dbReference type="HOGENOM" id="CLU_1797118_0_0_1"/>
<evidence type="ECO:0000256" key="1">
    <source>
        <dbReference type="SAM" id="MobiDB-lite"/>
    </source>
</evidence>
<dbReference type="Proteomes" id="UP000030143">
    <property type="component" value="Unassembled WGS sequence"/>
</dbReference>
<reference evidence="2 3" key="1">
    <citation type="journal article" date="2015" name="Mol. Plant Microbe Interact.">
        <title>Genome, transcriptome, and functional analyses of Penicillium expansum provide new insights into secondary metabolism and pathogenicity.</title>
        <authorList>
            <person name="Ballester A.R."/>
            <person name="Marcet-Houben M."/>
            <person name="Levin E."/>
            <person name="Sela N."/>
            <person name="Selma-Lazaro C."/>
            <person name="Carmona L."/>
            <person name="Wisniewski M."/>
            <person name="Droby S."/>
            <person name="Gonzalez-Candelas L."/>
            <person name="Gabaldon T."/>
        </authorList>
    </citation>
    <scope>NUCLEOTIDE SEQUENCE [LARGE SCALE GENOMIC DNA]</scope>
    <source>
        <strain evidence="2 3">MD-8</strain>
    </source>
</reference>
<dbReference type="GeneID" id="27681440"/>
<organism evidence="2 3">
    <name type="scientific">Penicillium expansum</name>
    <name type="common">Blue mold rot fungus</name>
    <dbReference type="NCBI Taxonomy" id="27334"/>
    <lineage>
        <taxon>Eukaryota</taxon>
        <taxon>Fungi</taxon>
        <taxon>Dikarya</taxon>
        <taxon>Ascomycota</taxon>
        <taxon>Pezizomycotina</taxon>
        <taxon>Eurotiomycetes</taxon>
        <taxon>Eurotiomycetidae</taxon>
        <taxon>Eurotiales</taxon>
        <taxon>Aspergillaceae</taxon>
        <taxon>Penicillium</taxon>
    </lineage>
</organism>
<name>A0A0A2K0Z7_PENEN</name>
<feature type="compositionally biased region" description="Basic and acidic residues" evidence="1">
    <location>
        <begin position="106"/>
        <end position="115"/>
    </location>
</feature>
<dbReference type="RefSeq" id="XP_016601625.1">
    <property type="nucleotide sequence ID" value="XM_016746020.1"/>
</dbReference>
<comment type="caution">
    <text evidence="2">The sequence shown here is derived from an EMBL/GenBank/DDBJ whole genome shotgun (WGS) entry which is preliminary data.</text>
</comment>
<dbReference type="AlphaFoldDB" id="A0A0A2K0Z7"/>